<protein>
    <submittedName>
        <fullName evidence="2">Protein phosphatase 2C family protein</fullName>
    </submittedName>
</protein>
<feature type="domain" description="PPM-type phosphatase" evidence="1">
    <location>
        <begin position="355"/>
        <end position="650"/>
    </location>
</feature>
<dbReference type="EMBL" id="JAPFCC010000001">
    <property type="protein sequence ID" value="MCW7551358.1"/>
    <property type="molecule type" value="Genomic_DNA"/>
</dbReference>
<name>A0ABT3MPR0_9GAMM</name>
<dbReference type="PROSITE" id="PS51746">
    <property type="entry name" value="PPM_2"/>
    <property type="match status" value="1"/>
</dbReference>
<accession>A0ABT3MPR0</accession>
<dbReference type="Gene3D" id="3.60.40.10">
    <property type="entry name" value="PPM-type phosphatase domain"/>
    <property type="match status" value="1"/>
</dbReference>
<dbReference type="Proteomes" id="UP001209854">
    <property type="component" value="Unassembled WGS sequence"/>
</dbReference>
<dbReference type="PANTHER" id="PTHR47992">
    <property type="entry name" value="PROTEIN PHOSPHATASE"/>
    <property type="match status" value="1"/>
</dbReference>
<keyword evidence="3" id="KW-1185">Reference proteome</keyword>
<gene>
    <name evidence="2" type="ORF">NX722_01610</name>
</gene>
<dbReference type="InterPro" id="IPR015655">
    <property type="entry name" value="PP2C"/>
</dbReference>
<organism evidence="2 3">
    <name type="scientific">Endozoicomonas gorgoniicola</name>
    <dbReference type="NCBI Taxonomy" id="1234144"/>
    <lineage>
        <taxon>Bacteria</taxon>
        <taxon>Pseudomonadati</taxon>
        <taxon>Pseudomonadota</taxon>
        <taxon>Gammaproteobacteria</taxon>
        <taxon>Oceanospirillales</taxon>
        <taxon>Endozoicomonadaceae</taxon>
        <taxon>Endozoicomonas</taxon>
    </lineage>
</organism>
<evidence type="ECO:0000259" key="1">
    <source>
        <dbReference type="PROSITE" id="PS51746"/>
    </source>
</evidence>
<reference evidence="2 3" key="1">
    <citation type="submission" date="2022-10" db="EMBL/GenBank/DDBJ databases">
        <title>High-quality genome sequences of two octocoral-associated bacteria, Endozoicomonas euniceicola EF212 and Endozoicomonas gorgoniicola PS125.</title>
        <authorList>
            <person name="Chiou Y.-J."/>
            <person name="Chen Y.-H."/>
        </authorList>
    </citation>
    <scope>NUCLEOTIDE SEQUENCE [LARGE SCALE GENOMIC DNA]</scope>
    <source>
        <strain evidence="2 3">PS125</strain>
    </source>
</reference>
<evidence type="ECO:0000313" key="3">
    <source>
        <dbReference type="Proteomes" id="UP001209854"/>
    </source>
</evidence>
<dbReference type="CDD" id="cd00143">
    <property type="entry name" value="PP2Cc"/>
    <property type="match status" value="1"/>
</dbReference>
<proteinExistence type="predicted"/>
<dbReference type="RefSeq" id="WP_262566417.1">
    <property type="nucleotide sequence ID" value="NZ_JAPFCC010000001.1"/>
</dbReference>
<dbReference type="SMART" id="SM00332">
    <property type="entry name" value="PP2Cc"/>
    <property type="match status" value="1"/>
</dbReference>
<sequence length="666" mass="73760">MDASGGAPGIDAYPSAYEFCRTIRRYEKTNPGEQLGMSRDGTVMSEKEFNEKFGQTNTNWGWSKSWLVTVKDPENKTFKEYQDNMASSLNNYANRTHLADRGIAINSVDSLTPSGLTPFVDSIEESAKTPFLATARAYGDRAKNQQVSGLPSLREGDFDHLMTFLKSSVSPEFESDFKTEVTKRAFFQELCSILRKPVEELAIRVSSSYRDKEQESLLVDWLMTELRVRRKATPRTRLEAQELSLPQKEKLVTTGHVKGQPVETCKQQVQFKTPVTTHGISLPELQDLDYQITTNAALLEDELKENRNRAREQGKEEQFNEQVHGRFQKLLDGTTQLGRIEYLQRFQMMSKELPATGMAGADGNVGYGMEDVVVAQREHGVIAGQWVPVRITAVLDGHTKDTGQATGDNSAAIESGKALPRALVKRLSTMNREEFTRIGMVGACQAAIVDLDRQGDYRMGGSSLNCAAVIGKHLCIINTGDSRSVFINPNKAPSEENACIQLSEDAELLPEDNPDNKESRFNKMVHERGGFVAPHPRKPSQIRVKSIDTPEGDAGMSCVATIGDHHYNGVTSPKPFVTVYEEGELDPNGFLIQFCDGIPEVATNEQITRLVKRLCTEKPDISPENLAVSIRDHAFRAGSGDNLTVIVTPVKDLFENPTAESGTSNA</sequence>
<dbReference type="Pfam" id="PF00481">
    <property type="entry name" value="PP2C"/>
    <property type="match status" value="1"/>
</dbReference>
<comment type="caution">
    <text evidence="2">The sequence shown here is derived from an EMBL/GenBank/DDBJ whole genome shotgun (WGS) entry which is preliminary data.</text>
</comment>
<dbReference type="SUPFAM" id="SSF81606">
    <property type="entry name" value="PP2C-like"/>
    <property type="match status" value="1"/>
</dbReference>
<dbReference type="InterPro" id="IPR036457">
    <property type="entry name" value="PPM-type-like_dom_sf"/>
</dbReference>
<dbReference type="InterPro" id="IPR001932">
    <property type="entry name" value="PPM-type_phosphatase-like_dom"/>
</dbReference>
<evidence type="ECO:0000313" key="2">
    <source>
        <dbReference type="EMBL" id="MCW7551358.1"/>
    </source>
</evidence>